<dbReference type="EMBL" id="UINC01095489">
    <property type="protein sequence ID" value="SVC51613.1"/>
    <property type="molecule type" value="Genomic_DNA"/>
</dbReference>
<organism evidence="1">
    <name type="scientific">marine metagenome</name>
    <dbReference type="NCBI Taxonomy" id="408172"/>
    <lineage>
        <taxon>unclassified sequences</taxon>
        <taxon>metagenomes</taxon>
        <taxon>ecological metagenomes</taxon>
    </lineage>
</organism>
<protein>
    <submittedName>
        <fullName evidence="1">Uncharacterized protein</fullName>
    </submittedName>
</protein>
<proteinExistence type="predicted"/>
<name>A0A382MRH6_9ZZZZ</name>
<dbReference type="AlphaFoldDB" id="A0A382MRH6"/>
<reference evidence="1" key="1">
    <citation type="submission" date="2018-05" db="EMBL/GenBank/DDBJ databases">
        <authorList>
            <person name="Lanie J.A."/>
            <person name="Ng W.-L."/>
            <person name="Kazmierczak K.M."/>
            <person name="Andrzejewski T.M."/>
            <person name="Davidsen T.M."/>
            <person name="Wayne K.J."/>
            <person name="Tettelin H."/>
            <person name="Glass J.I."/>
            <person name="Rusch D."/>
            <person name="Podicherti R."/>
            <person name="Tsui H.-C.T."/>
            <person name="Winkler M.E."/>
        </authorList>
    </citation>
    <scope>NUCLEOTIDE SEQUENCE</scope>
</reference>
<accession>A0A382MRH6</accession>
<sequence>MTQPATNEDIFLTNGENVGGNLADHFLTCAKLGRYLTVASGSRFIITDDLREENFMPDAAAMAAIYSRDGLVAEAALLPLSQTIPIMDVAQRDKYERLFHLIGEQTLAGDVRNAAQSLIASRFRAAEIRDLEAELGNKLNPARLRYRDFLVVVRKLMVREISERSFMDEFKGFTQEVAGRLDFGIYSFCIDSIYSSQKIPVTVKKLLALEFLNFPPLIRRELISNILAEPGQTGNMADFVSAMIDRYLALETVIEIKLLKDLKLHKFSMEEISALVESAHVTN</sequence>
<gene>
    <name evidence="1" type="ORF">METZ01_LOCUS304467</name>
</gene>
<evidence type="ECO:0000313" key="1">
    <source>
        <dbReference type="EMBL" id="SVC51613.1"/>
    </source>
</evidence>